<name>W4R094_HALA3</name>
<accession>W4R094</accession>
<dbReference type="eggNOG" id="ENOG5031J3N">
    <property type="taxonomic scope" value="Bacteria"/>
</dbReference>
<comment type="caution">
    <text evidence="1">The sequence shown here is derived from an EMBL/GenBank/DDBJ whole genome shotgun (WGS) entry which is preliminary data.</text>
</comment>
<protein>
    <submittedName>
        <fullName evidence="1">Uncharacterized protein</fullName>
    </submittedName>
</protein>
<dbReference type="Proteomes" id="UP000018896">
    <property type="component" value="Unassembled WGS sequence"/>
</dbReference>
<dbReference type="OrthoDB" id="2988956at2"/>
<dbReference type="RefSeq" id="WP_035667260.1">
    <property type="nucleotide sequence ID" value="NZ_BAUV01000048.1"/>
</dbReference>
<organism evidence="1 2">
    <name type="scientific">Halalkalibacter akibai (strain ATCC 43226 / DSM 21942 / CIP 109018 / JCM 9157 / 1139)</name>
    <name type="common">Bacillus akibai</name>
    <dbReference type="NCBI Taxonomy" id="1236973"/>
    <lineage>
        <taxon>Bacteria</taxon>
        <taxon>Bacillati</taxon>
        <taxon>Bacillota</taxon>
        <taxon>Bacilli</taxon>
        <taxon>Bacillales</taxon>
        <taxon>Bacillaceae</taxon>
        <taxon>Halalkalibacter</taxon>
    </lineage>
</organism>
<keyword evidence="2" id="KW-1185">Reference proteome</keyword>
<dbReference type="InterPro" id="IPR058600">
    <property type="entry name" value="YhjD-like"/>
</dbReference>
<gene>
    <name evidence="1" type="ORF">JCM9157_4202</name>
</gene>
<evidence type="ECO:0000313" key="1">
    <source>
        <dbReference type="EMBL" id="GAE36964.1"/>
    </source>
</evidence>
<reference evidence="1 2" key="1">
    <citation type="journal article" date="2014" name="Genome Announc.">
        <title>Draft Genome Sequences of Three Alkaliphilic Bacillus Strains, Bacillus wakoensis JCM 9140T, Bacillus akibai JCM 9157T, and Bacillus hemicellulosilyticus JCM 9152T.</title>
        <authorList>
            <person name="Yuki M."/>
            <person name="Oshima K."/>
            <person name="Suda W."/>
            <person name="Oshida Y."/>
            <person name="Kitamura K."/>
            <person name="Iida T."/>
            <person name="Hattori M."/>
            <person name="Ohkuma M."/>
        </authorList>
    </citation>
    <scope>NUCLEOTIDE SEQUENCE [LARGE SCALE GENOMIC DNA]</scope>
    <source>
        <strain evidence="1 2">JCM 9157</strain>
    </source>
</reference>
<dbReference type="AlphaFoldDB" id="W4R094"/>
<evidence type="ECO:0000313" key="2">
    <source>
        <dbReference type="Proteomes" id="UP000018896"/>
    </source>
</evidence>
<dbReference type="Pfam" id="PF26325">
    <property type="entry name" value="YhjD"/>
    <property type="match status" value="1"/>
</dbReference>
<proteinExistence type="predicted"/>
<dbReference type="EMBL" id="BAUV01000048">
    <property type="protein sequence ID" value="GAE36964.1"/>
    <property type="molecule type" value="Genomic_DNA"/>
</dbReference>
<sequence length="126" mass="14813">MLLEQEAEILVTKSIYLPLVRKVLERDMEKIKQADLKFHEPYLTIVERTIIRVGYDLGIVKRQLKNKRIFVYDQGIKEGRCTYLVVNRGYRHERSLFPHLVKQTVETYVTGYLNGSSFQGVPLEQI</sequence>